<dbReference type="AlphaFoldDB" id="A0A0E9RBS1"/>
<name>A0A0E9RBS1_ANGAN</name>
<accession>A0A0E9RBS1</accession>
<evidence type="ECO:0000313" key="1">
    <source>
        <dbReference type="EMBL" id="JAH26554.1"/>
    </source>
</evidence>
<sequence>MRHQMGQTWWHPKLGVNSHKYVRRCITCARCNPGPTLD</sequence>
<proteinExistence type="predicted"/>
<protein>
    <recommendedName>
        <fullName evidence="2">Integrase zinc-binding domain-containing protein</fullName>
    </recommendedName>
</protein>
<organism evidence="1">
    <name type="scientific">Anguilla anguilla</name>
    <name type="common">European freshwater eel</name>
    <name type="synonym">Muraena anguilla</name>
    <dbReference type="NCBI Taxonomy" id="7936"/>
    <lineage>
        <taxon>Eukaryota</taxon>
        <taxon>Metazoa</taxon>
        <taxon>Chordata</taxon>
        <taxon>Craniata</taxon>
        <taxon>Vertebrata</taxon>
        <taxon>Euteleostomi</taxon>
        <taxon>Actinopterygii</taxon>
        <taxon>Neopterygii</taxon>
        <taxon>Teleostei</taxon>
        <taxon>Anguilliformes</taxon>
        <taxon>Anguillidae</taxon>
        <taxon>Anguilla</taxon>
    </lineage>
</organism>
<dbReference type="EMBL" id="GBXM01082023">
    <property type="protein sequence ID" value="JAH26554.1"/>
    <property type="molecule type" value="Transcribed_RNA"/>
</dbReference>
<reference evidence="1" key="1">
    <citation type="submission" date="2014-11" db="EMBL/GenBank/DDBJ databases">
        <authorList>
            <person name="Amaro Gonzalez C."/>
        </authorList>
    </citation>
    <scope>NUCLEOTIDE SEQUENCE</scope>
</reference>
<reference evidence="1" key="2">
    <citation type="journal article" date="2015" name="Fish Shellfish Immunol.">
        <title>Early steps in the European eel (Anguilla anguilla)-Vibrio vulnificus interaction in the gills: Role of the RtxA13 toxin.</title>
        <authorList>
            <person name="Callol A."/>
            <person name="Pajuelo D."/>
            <person name="Ebbesson L."/>
            <person name="Teles M."/>
            <person name="MacKenzie S."/>
            <person name="Amaro C."/>
        </authorList>
    </citation>
    <scope>NUCLEOTIDE SEQUENCE</scope>
</reference>
<evidence type="ECO:0008006" key="2">
    <source>
        <dbReference type="Google" id="ProtNLM"/>
    </source>
</evidence>